<dbReference type="InterPro" id="IPR002052">
    <property type="entry name" value="DNA_methylase_N6_adenine_CS"/>
</dbReference>
<dbReference type="PANTHER" id="PTHR33841:SF4">
    <property type="entry name" value="RESTRICTION MODIFICATION SYSTEM DNA SPECIFICITY DOMAIN"/>
    <property type="match status" value="1"/>
</dbReference>
<dbReference type="Gene3D" id="3.40.50.150">
    <property type="entry name" value="Vaccinia Virus protein VP39"/>
    <property type="match status" value="1"/>
</dbReference>
<dbReference type="InterPro" id="IPR011639">
    <property type="entry name" value="MethylTrfase_TaqI-like_dom"/>
</dbReference>
<keyword evidence="3" id="KW-0808">Transferase</keyword>
<dbReference type="PANTHER" id="PTHR33841">
    <property type="entry name" value="DNA METHYLTRANSFERASE YEEA-RELATED"/>
    <property type="match status" value="1"/>
</dbReference>
<dbReference type="eggNOG" id="COG0286">
    <property type="taxonomic scope" value="Bacteria"/>
</dbReference>
<evidence type="ECO:0000256" key="1">
    <source>
        <dbReference type="ARBA" id="ARBA00011900"/>
    </source>
</evidence>
<dbReference type="Proteomes" id="UP000004946">
    <property type="component" value="Chromosome"/>
</dbReference>
<dbReference type="EC" id="2.1.1.72" evidence="1"/>
<protein>
    <recommendedName>
        <fullName evidence="1">site-specific DNA-methyltransferase (adenine-specific)</fullName>
        <ecNumber evidence="1">2.1.1.72</ecNumber>
    </recommendedName>
</protein>
<dbReference type="GO" id="GO:0032259">
    <property type="term" value="P:methylation"/>
    <property type="evidence" value="ECO:0007669"/>
    <property type="project" value="UniProtKB-KW"/>
</dbReference>
<organism evidence="7 8">
    <name type="scientific">Parascardovia denticolens DSM 10105 = JCM 12538</name>
    <dbReference type="NCBI Taxonomy" id="864564"/>
    <lineage>
        <taxon>Bacteria</taxon>
        <taxon>Bacillati</taxon>
        <taxon>Actinomycetota</taxon>
        <taxon>Actinomycetes</taxon>
        <taxon>Bifidobacteriales</taxon>
        <taxon>Bifidobacteriaceae</taxon>
        <taxon>Parascardovia</taxon>
    </lineage>
</organism>
<evidence type="ECO:0000256" key="3">
    <source>
        <dbReference type="ARBA" id="ARBA00022679"/>
    </source>
</evidence>
<dbReference type="EMBL" id="AEON01000001">
    <property type="protein sequence ID" value="EFT83105.1"/>
    <property type="molecule type" value="Genomic_DNA"/>
</dbReference>
<accession>E6JZ11</accession>
<evidence type="ECO:0000256" key="4">
    <source>
        <dbReference type="ARBA" id="ARBA00022691"/>
    </source>
</evidence>
<gene>
    <name evidence="7" type="ORF">HMPREF0620_0110</name>
</gene>
<proteinExistence type="predicted"/>
<dbReference type="PRINTS" id="PR00507">
    <property type="entry name" value="N12N6MTFRASE"/>
</dbReference>
<evidence type="ECO:0000259" key="6">
    <source>
        <dbReference type="Pfam" id="PF07669"/>
    </source>
</evidence>
<dbReference type="eggNOG" id="COG0732">
    <property type="taxonomic scope" value="Bacteria"/>
</dbReference>
<dbReference type="CDD" id="cd02440">
    <property type="entry name" value="AdoMet_MTases"/>
    <property type="match status" value="1"/>
</dbReference>
<dbReference type="InterPro" id="IPR029063">
    <property type="entry name" value="SAM-dependent_MTases_sf"/>
</dbReference>
<dbReference type="Pfam" id="PF07669">
    <property type="entry name" value="Eco57I"/>
    <property type="match status" value="1"/>
</dbReference>
<comment type="caution">
    <text evidence="7">The sequence shown here is derived from an EMBL/GenBank/DDBJ whole genome shotgun (WGS) entry which is preliminary data.</text>
</comment>
<evidence type="ECO:0000313" key="8">
    <source>
        <dbReference type="Proteomes" id="UP000004946"/>
    </source>
</evidence>
<feature type="domain" description="Type II methyltransferase M.TaqI-like" evidence="6">
    <location>
        <begin position="26"/>
        <end position="167"/>
    </location>
</feature>
<dbReference type="HOGENOM" id="CLU_542729_0_0_11"/>
<dbReference type="SUPFAM" id="SSF53335">
    <property type="entry name" value="S-adenosyl-L-methionine-dependent methyltransferases"/>
    <property type="match status" value="1"/>
</dbReference>
<keyword evidence="8" id="KW-1185">Reference proteome</keyword>
<dbReference type="AlphaFoldDB" id="E6JZ11"/>
<keyword evidence="2 7" id="KW-0489">Methyltransferase</keyword>
<dbReference type="InterPro" id="IPR050953">
    <property type="entry name" value="N4_N6_ade-DNA_methylase"/>
</dbReference>
<sequence>MFESYRTLLSNASDEQRDEIRTWAHHNLYGVDLDPINVKLSRALMIGAKDGSTNIVLGDSLREQKWGEFPMFPPVIGSEADGSYDVVLTNPPFGEKLKIRTTDAKRAKYTICKHTNGGANSEQYADTELGLVFMERAYRLLAEGGRLGIVLPETYFFSTSYRWFRQWVDQHFDVIGVMNVPMEAFQGFCRAKTNFYVMTKKTTKGKVILKPPFWSKPNQTWISYAPTIGINKDGKTLYRVTRDGVRTDEIDDAVLFDVEALRNGECTDTSRFVFRPDSLVNSYLGVPQYYDQSSVIAFEEYVGTHFDSFNTCSLGDLIDEGIITVKNGYGSPPADLRNGAIPYVKVSDLRAGMVNFNPTNMVPLSVAQRFWHGKSSGLVPWSVVTPSRASKNIGEPSMLLPGQEQAVFTKETLIMNVTDKAPFDNFYLGWALDLDAVRKQWPRVVFMQTNREDLGTRYREILIPIPDSKQHGESVSSHYRDYYRSIAKSRSDFLNARKAQNS</sequence>
<evidence type="ECO:0000256" key="5">
    <source>
        <dbReference type="ARBA" id="ARBA00047942"/>
    </source>
</evidence>
<dbReference type="GO" id="GO:0009007">
    <property type="term" value="F:site-specific DNA-methyltransferase (adenine-specific) activity"/>
    <property type="evidence" value="ECO:0007669"/>
    <property type="project" value="UniProtKB-EC"/>
</dbReference>
<evidence type="ECO:0000313" key="7">
    <source>
        <dbReference type="EMBL" id="EFT83105.1"/>
    </source>
</evidence>
<comment type="catalytic activity">
    <reaction evidence="5">
        <text>a 2'-deoxyadenosine in DNA + S-adenosyl-L-methionine = an N(6)-methyl-2'-deoxyadenosine in DNA + S-adenosyl-L-homocysteine + H(+)</text>
        <dbReference type="Rhea" id="RHEA:15197"/>
        <dbReference type="Rhea" id="RHEA-COMP:12418"/>
        <dbReference type="Rhea" id="RHEA-COMP:12419"/>
        <dbReference type="ChEBI" id="CHEBI:15378"/>
        <dbReference type="ChEBI" id="CHEBI:57856"/>
        <dbReference type="ChEBI" id="CHEBI:59789"/>
        <dbReference type="ChEBI" id="CHEBI:90615"/>
        <dbReference type="ChEBI" id="CHEBI:90616"/>
        <dbReference type="EC" id="2.1.1.72"/>
    </reaction>
</comment>
<name>E6JZ11_PARDN</name>
<dbReference type="PROSITE" id="PS00092">
    <property type="entry name" value="N6_MTASE"/>
    <property type="match status" value="1"/>
</dbReference>
<dbReference type="GO" id="GO:0003676">
    <property type="term" value="F:nucleic acid binding"/>
    <property type="evidence" value="ECO:0007669"/>
    <property type="project" value="InterPro"/>
</dbReference>
<dbReference type="GO" id="GO:0006304">
    <property type="term" value="P:DNA modification"/>
    <property type="evidence" value="ECO:0007669"/>
    <property type="project" value="InterPro"/>
</dbReference>
<evidence type="ECO:0000256" key="2">
    <source>
        <dbReference type="ARBA" id="ARBA00022603"/>
    </source>
</evidence>
<reference evidence="7 8" key="1">
    <citation type="submission" date="2010-12" db="EMBL/GenBank/DDBJ databases">
        <authorList>
            <person name="Muzny D."/>
            <person name="Qin X."/>
            <person name="Buhay C."/>
            <person name="Dugan-Rocha S."/>
            <person name="Ding Y."/>
            <person name="Chen G."/>
            <person name="Hawes A."/>
            <person name="Holder M."/>
            <person name="Jhangiani S."/>
            <person name="Johnson A."/>
            <person name="Khan Z."/>
            <person name="Li Z."/>
            <person name="Liu W."/>
            <person name="Liu X."/>
            <person name="Perez L."/>
            <person name="Shen H."/>
            <person name="Wang Q."/>
            <person name="Watt J."/>
            <person name="Xi L."/>
            <person name="Xin Y."/>
            <person name="Zhou J."/>
            <person name="Deng J."/>
            <person name="Jiang H."/>
            <person name="Liu Y."/>
            <person name="Qu J."/>
            <person name="Song X.-Z."/>
            <person name="Zhang L."/>
            <person name="Villasana D."/>
            <person name="Johnson A."/>
            <person name="Liu J."/>
            <person name="Liyanage D."/>
            <person name="Lorensuhewa L."/>
            <person name="Robinson T."/>
            <person name="Song A."/>
            <person name="Song B.-B."/>
            <person name="Dinh H."/>
            <person name="Thornton R."/>
            <person name="Coyle M."/>
            <person name="Francisco L."/>
            <person name="Jackson L."/>
            <person name="Javaid M."/>
            <person name="Korchina V."/>
            <person name="Kovar C."/>
            <person name="Mata R."/>
            <person name="Mathew T."/>
            <person name="Ngo R."/>
            <person name="Nguyen L."/>
            <person name="Nguyen N."/>
            <person name="Okwuonu G."/>
            <person name="Ongeri F."/>
            <person name="Pham C."/>
            <person name="Simmons D."/>
            <person name="Wilczek-Boney K."/>
            <person name="Hale W."/>
            <person name="Jakkamsetti A."/>
            <person name="Pham P."/>
            <person name="Ruth R."/>
            <person name="San Lucas F."/>
            <person name="Warren J."/>
            <person name="Zhang J."/>
            <person name="Zhao Z."/>
            <person name="Zhou C."/>
            <person name="Zhu D."/>
            <person name="Lee S."/>
            <person name="Bess C."/>
            <person name="Blankenburg K."/>
            <person name="Forbes L."/>
            <person name="Fu Q."/>
            <person name="Gubbala S."/>
            <person name="Hirani K."/>
            <person name="Jayaseelan J.C."/>
            <person name="Lara F."/>
            <person name="Munidasa M."/>
            <person name="Palculict T."/>
            <person name="Patil S."/>
            <person name="Pu L.-L."/>
            <person name="Saada N."/>
            <person name="Tang L."/>
            <person name="Weissenberger G."/>
            <person name="Zhu Y."/>
            <person name="Hemphill L."/>
            <person name="Shang Y."/>
            <person name="Youmans B."/>
            <person name="Ayvaz T."/>
            <person name="Ross M."/>
            <person name="Santibanez J."/>
            <person name="Aqrawi P."/>
            <person name="Gross S."/>
            <person name="Joshi V."/>
            <person name="Fowler G."/>
            <person name="Nazareth L."/>
            <person name="Reid J."/>
            <person name="Worley K."/>
            <person name="Petrosino J."/>
            <person name="Highlander S."/>
            <person name="Gibbs R."/>
        </authorList>
    </citation>
    <scope>NUCLEOTIDE SEQUENCE [LARGE SCALE GENOMIC DNA]</scope>
    <source>
        <strain evidence="7 8">DSM 10105</strain>
    </source>
</reference>
<keyword evidence="4" id="KW-0949">S-adenosyl-L-methionine</keyword>